<gene>
    <name evidence="1" type="ORF">PXEA_LOCUS28489</name>
</gene>
<dbReference type="AlphaFoldDB" id="A0A448XEU9"/>
<name>A0A448XEU9_9PLAT</name>
<proteinExistence type="predicted"/>
<evidence type="ECO:0000313" key="1">
    <source>
        <dbReference type="EMBL" id="VEL35049.1"/>
    </source>
</evidence>
<sequence length="73" mass="8267">MRSPGNRSSRGPELRKQCVNVAFCSFIGQLRPQNRQQGHRSYGFAHLMGHAKWANELNPTNDVEVKPDTSTWA</sequence>
<keyword evidence="2" id="KW-1185">Reference proteome</keyword>
<organism evidence="1 2">
    <name type="scientific">Protopolystoma xenopodis</name>
    <dbReference type="NCBI Taxonomy" id="117903"/>
    <lineage>
        <taxon>Eukaryota</taxon>
        <taxon>Metazoa</taxon>
        <taxon>Spiralia</taxon>
        <taxon>Lophotrochozoa</taxon>
        <taxon>Platyhelminthes</taxon>
        <taxon>Monogenea</taxon>
        <taxon>Polyopisthocotylea</taxon>
        <taxon>Polystomatidea</taxon>
        <taxon>Polystomatidae</taxon>
        <taxon>Protopolystoma</taxon>
    </lineage>
</organism>
<reference evidence="1" key="1">
    <citation type="submission" date="2018-11" db="EMBL/GenBank/DDBJ databases">
        <authorList>
            <consortium name="Pathogen Informatics"/>
        </authorList>
    </citation>
    <scope>NUCLEOTIDE SEQUENCE</scope>
</reference>
<evidence type="ECO:0000313" key="2">
    <source>
        <dbReference type="Proteomes" id="UP000784294"/>
    </source>
</evidence>
<comment type="caution">
    <text evidence="1">The sequence shown here is derived from an EMBL/GenBank/DDBJ whole genome shotgun (WGS) entry which is preliminary data.</text>
</comment>
<dbReference type="Proteomes" id="UP000784294">
    <property type="component" value="Unassembled WGS sequence"/>
</dbReference>
<dbReference type="EMBL" id="CAAALY010248960">
    <property type="protein sequence ID" value="VEL35049.1"/>
    <property type="molecule type" value="Genomic_DNA"/>
</dbReference>
<accession>A0A448XEU9</accession>
<protein>
    <submittedName>
        <fullName evidence="1">Uncharacterized protein</fullName>
    </submittedName>
</protein>